<reference evidence="1" key="1">
    <citation type="submission" date="2019-05" db="EMBL/GenBank/DDBJ databases">
        <title>Metatranscriptomic reconstruction reveals RNA viruses with the potential to shape carbon cycling in soil.</title>
        <authorList>
            <person name="Starr E.P."/>
            <person name="Nuccio E."/>
            <person name="Pett-Ridge J."/>
            <person name="Banfield J.F."/>
            <person name="Firestone M.K."/>
        </authorList>
    </citation>
    <scope>NUCLEOTIDE SEQUENCE</scope>
    <source>
        <strain evidence="1">H1_Bulk_29_scaffold_391</strain>
    </source>
</reference>
<protein>
    <submittedName>
        <fullName evidence="1">Uncharacterized protein</fullName>
    </submittedName>
</protein>
<proteinExistence type="predicted"/>
<gene>
    <name evidence="1" type="ORF">H1Bulk29391_000002</name>
</gene>
<dbReference type="Gene3D" id="2.40.160.220">
    <property type="match status" value="1"/>
</dbReference>
<dbReference type="InterPro" id="IPR054457">
    <property type="entry name" value="PhiCb5_coat"/>
</dbReference>
<dbReference type="Pfam" id="PF22387">
    <property type="entry name" value="PhiCb5_coat"/>
    <property type="match status" value="1"/>
</dbReference>
<accession>A0A514DBG2</accession>
<dbReference type="EMBL" id="MN035901">
    <property type="protein sequence ID" value="QDH90948.1"/>
    <property type="molecule type" value="Genomic_RNA"/>
</dbReference>
<name>A0A514DBG2_9VIRU</name>
<evidence type="ECO:0000313" key="1">
    <source>
        <dbReference type="EMBL" id="QDH90948.1"/>
    </source>
</evidence>
<sequence>MLANTLTLTVSGATGSPFTLTRVNQDNYGSEYKYLDAIQSLNLKIRHSTDRIKSNPALGIVATSFNRHNISLEHTIFATVTVPEKSATASVTLRDGVGYGPTSLLNTWIGFNTLFLTIDDNVVVGDN</sequence>
<organism evidence="1">
    <name type="scientific">Leviviridae sp</name>
    <dbReference type="NCBI Taxonomy" id="2027243"/>
    <lineage>
        <taxon>Viruses</taxon>
        <taxon>Riboviria</taxon>
        <taxon>Orthornavirae</taxon>
        <taxon>Lenarviricota</taxon>
        <taxon>Leviviricetes</taxon>
        <taxon>Norzivirales</taxon>
        <taxon>Fiersviridae</taxon>
    </lineage>
</organism>